<comment type="caution">
    <text evidence="4">The sequence shown here is derived from an EMBL/GenBank/DDBJ whole genome shotgun (WGS) entry which is preliminary data.</text>
</comment>
<dbReference type="Gene3D" id="6.10.250.1120">
    <property type="match status" value="1"/>
</dbReference>
<protein>
    <submittedName>
        <fullName evidence="4">ADP-ribose pyrophosphatase</fullName>
    </submittedName>
</protein>
<dbReference type="OrthoDB" id="4247482at2"/>
<dbReference type="InterPro" id="IPR000086">
    <property type="entry name" value="NUDIX_hydrolase_dom"/>
</dbReference>
<evidence type="ECO:0000259" key="3">
    <source>
        <dbReference type="PROSITE" id="PS51462"/>
    </source>
</evidence>
<dbReference type="InterPro" id="IPR015797">
    <property type="entry name" value="NUDIX_hydrolase-like_dom_sf"/>
</dbReference>
<dbReference type="PROSITE" id="PS51462">
    <property type="entry name" value="NUDIX"/>
    <property type="match status" value="1"/>
</dbReference>
<dbReference type="AlphaFoldDB" id="A0A2U2NBF9"/>
<organism evidence="4 5">
    <name type="scientific">Bifidobacterium callitrichidarum</name>
    <dbReference type="NCBI Taxonomy" id="2052941"/>
    <lineage>
        <taxon>Bacteria</taxon>
        <taxon>Bacillati</taxon>
        <taxon>Actinomycetota</taxon>
        <taxon>Actinomycetes</taxon>
        <taxon>Bifidobacteriales</taxon>
        <taxon>Bifidobacteriaceae</taxon>
        <taxon>Bifidobacterium</taxon>
    </lineage>
</organism>
<reference evidence="4 5" key="1">
    <citation type="journal article" date="2018" name="Int. J. Syst. Evol. Microbiol.">
        <title>Bifidobacterium callitrichidarum sp. nov. from the faeces of the emperor tamarin (Saguinus imperator).</title>
        <authorList>
            <person name="Modesto M."/>
            <person name="Michelini S."/>
            <person name="Sansosti M.C."/>
            <person name="De Filippo C."/>
            <person name="Cavalieri D."/>
            <person name="Qvirist L."/>
            <person name="Andlid T."/>
            <person name="Spiezio C."/>
            <person name="Sandri C."/>
            <person name="Pascarelli S."/>
            <person name="Sgorbati B."/>
            <person name="Mattarelli P."/>
        </authorList>
    </citation>
    <scope>NUCLEOTIDE SEQUENCE [LARGE SCALE GENOMIC DNA]</scope>
    <source>
        <strain evidence="4 5">TRI 5</strain>
    </source>
</reference>
<keyword evidence="2" id="KW-0378">Hydrolase</keyword>
<dbReference type="CDD" id="cd18889">
    <property type="entry name" value="NUDIX_ADPRase"/>
    <property type="match status" value="1"/>
</dbReference>
<dbReference type="Proteomes" id="UP000245876">
    <property type="component" value="Unassembled WGS sequence"/>
</dbReference>
<dbReference type="InterPro" id="IPR059176">
    <property type="entry name" value="UDP-X_N"/>
</dbReference>
<dbReference type="EMBL" id="QFFM01000005">
    <property type="protein sequence ID" value="PWG66443.1"/>
    <property type="molecule type" value="Genomic_DNA"/>
</dbReference>
<proteinExistence type="predicted"/>
<comment type="cofactor">
    <cofactor evidence="1">
        <name>Mg(2+)</name>
        <dbReference type="ChEBI" id="CHEBI:18420"/>
    </cofactor>
</comment>
<evidence type="ECO:0000313" key="5">
    <source>
        <dbReference type="Proteomes" id="UP000245876"/>
    </source>
</evidence>
<dbReference type="RefSeq" id="WP_109056490.1">
    <property type="nucleotide sequence ID" value="NZ_QFFM01000005.1"/>
</dbReference>
<feature type="domain" description="Nudix hydrolase" evidence="3">
    <location>
        <begin position="82"/>
        <end position="208"/>
    </location>
</feature>
<dbReference type="PANTHER" id="PTHR43046:SF16">
    <property type="entry name" value="ADP-RIBOSE PYROPHOSPHATASE YJHB-RELATED"/>
    <property type="match status" value="1"/>
</dbReference>
<keyword evidence="5" id="KW-1185">Reference proteome</keyword>
<evidence type="ECO:0000256" key="1">
    <source>
        <dbReference type="ARBA" id="ARBA00001946"/>
    </source>
</evidence>
<dbReference type="Gene3D" id="3.90.79.10">
    <property type="entry name" value="Nucleoside Triphosphate Pyrophosphohydrolase"/>
    <property type="match status" value="1"/>
</dbReference>
<dbReference type="PANTHER" id="PTHR43046">
    <property type="entry name" value="GDP-MANNOSE MANNOSYL HYDROLASE"/>
    <property type="match status" value="1"/>
</dbReference>
<gene>
    <name evidence="4" type="ORF">DF196_03425</name>
</gene>
<sequence>MNEPASASPALSTSSATSSNRMLLDWSKELQALAQTGLMYSQNPFDRERYERIRAIAVDMLAMQTDMPVEHIRGLINAGYPTPKLDTRAAIFDADGRILLTHENSGEWSLPGGWVDENQSVRSNTIKEVKEEAGLDVTADRLIAVQDCANHNGLSFPYGVIKFFVLCTRIDGQFEPNIETTEIRYFDEDQLPRLSTTRNTAEQIAMCFAAHRDPDWTTLFE</sequence>
<dbReference type="Pfam" id="PF12535">
    <property type="entry name" value="Nudix_N"/>
    <property type="match status" value="1"/>
</dbReference>
<name>A0A2U2NBF9_9BIFI</name>
<evidence type="ECO:0000313" key="4">
    <source>
        <dbReference type="EMBL" id="PWG66443.1"/>
    </source>
</evidence>
<evidence type="ECO:0000256" key="2">
    <source>
        <dbReference type="ARBA" id="ARBA00022801"/>
    </source>
</evidence>
<dbReference type="SUPFAM" id="SSF55811">
    <property type="entry name" value="Nudix"/>
    <property type="match status" value="1"/>
</dbReference>
<dbReference type="Pfam" id="PF00293">
    <property type="entry name" value="NUDIX"/>
    <property type="match status" value="1"/>
</dbReference>
<accession>A0A2U2NBF9</accession>
<dbReference type="GO" id="GO:0016787">
    <property type="term" value="F:hydrolase activity"/>
    <property type="evidence" value="ECO:0007669"/>
    <property type="project" value="UniProtKB-KW"/>
</dbReference>